<accession>A0A1I6GJ20</accession>
<dbReference type="PROSITE" id="PS51257">
    <property type="entry name" value="PROKAR_LIPOPROTEIN"/>
    <property type="match status" value="1"/>
</dbReference>
<protein>
    <submittedName>
        <fullName evidence="8">L-2-hydroxyglutarate oxidase LhgO</fullName>
    </submittedName>
</protein>
<keyword evidence="2" id="KW-0285">Flavoprotein</keyword>
<dbReference type="STRING" id="375760.SAMN04488073_0931"/>
<evidence type="ECO:0000256" key="4">
    <source>
        <dbReference type="ARBA" id="ARBA00023002"/>
    </source>
</evidence>
<evidence type="ECO:0000259" key="7">
    <source>
        <dbReference type="Pfam" id="PF01266"/>
    </source>
</evidence>
<gene>
    <name evidence="8" type="ORF">SAMN04488073_0931</name>
</gene>
<organism evidence="8 9">
    <name type="scientific">Marinobacter gudaonensis</name>
    <dbReference type="NCBI Taxonomy" id="375760"/>
    <lineage>
        <taxon>Bacteria</taxon>
        <taxon>Pseudomonadati</taxon>
        <taxon>Pseudomonadota</taxon>
        <taxon>Gammaproteobacteria</taxon>
        <taxon>Pseudomonadales</taxon>
        <taxon>Marinobacteraceae</taxon>
        <taxon>Marinobacter</taxon>
    </lineage>
</organism>
<dbReference type="Gene3D" id="3.30.9.10">
    <property type="entry name" value="D-Amino Acid Oxidase, subunit A, domain 2"/>
    <property type="match status" value="1"/>
</dbReference>
<dbReference type="Pfam" id="PF01266">
    <property type="entry name" value="DAO"/>
    <property type="match status" value="1"/>
</dbReference>
<reference evidence="9" key="1">
    <citation type="submission" date="2016-10" db="EMBL/GenBank/DDBJ databases">
        <authorList>
            <person name="Varghese N."/>
            <person name="Submissions S."/>
        </authorList>
    </citation>
    <scope>NUCLEOTIDE SEQUENCE [LARGE SCALE GENOMIC DNA]</scope>
    <source>
        <strain evidence="9">CGMCC 1.6294</strain>
    </source>
</reference>
<evidence type="ECO:0000256" key="1">
    <source>
        <dbReference type="ARBA" id="ARBA00001974"/>
    </source>
</evidence>
<evidence type="ECO:0000256" key="6">
    <source>
        <dbReference type="SAM" id="Phobius"/>
    </source>
</evidence>
<comment type="cofactor">
    <cofactor evidence="1">
        <name>FAD</name>
        <dbReference type="ChEBI" id="CHEBI:57692"/>
    </cofactor>
</comment>
<dbReference type="Gene3D" id="3.50.50.60">
    <property type="entry name" value="FAD/NAD(P)-binding domain"/>
    <property type="match status" value="1"/>
</dbReference>
<keyword evidence="6" id="KW-0812">Transmembrane</keyword>
<keyword evidence="6" id="KW-1133">Transmembrane helix</keyword>
<dbReference type="RefSeq" id="WP_091986531.1">
    <property type="nucleotide sequence ID" value="NZ_FOYV01000001.1"/>
</dbReference>
<evidence type="ECO:0000256" key="2">
    <source>
        <dbReference type="ARBA" id="ARBA00022630"/>
    </source>
</evidence>
<comment type="similarity">
    <text evidence="5">Belongs to the L2HGDH family.</text>
</comment>
<evidence type="ECO:0000256" key="5">
    <source>
        <dbReference type="ARBA" id="ARBA00037941"/>
    </source>
</evidence>
<keyword evidence="9" id="KW-1185">Reference proteome</keyword>
<sequence>MPRTDSPVSKYDAVIIGGGFYGCAIALYLSKERGFNNILLVEKEGRVLSRASYTNQARVHNGYHYPRSFTTAFRSRINMPKFTEQWDVAIKKDFLKVYAIARHNSKVTAKQFLRFCREIGADIQTAPPDITALFDPKLIEGVFLVEEYAFNAVELAKSIESQINSESIGVALGTTVSSVNKDASGDLCLTLCGPMPGLEMVHSKYVFNCTYSGLNQLAGDFEGTQTALKHEVTEMSLVKPPEVFSELGITVMDGPFFSLMPFPARGLHSLSHVRYTPHFSWVDQVARDPYEELNSYHKESRADRMIRDVSRYIPSFSDAEYKESIFEIKTVLMKSEEDDSRPILYEKQASLPGLFSVLGGKIDNIYDVIEKLDSENISPCTDKSIHSGLL</sequence>
<evidence type="ECO:0000256" key="3">
    <source>
        <dbReference type="ARBA" id="ARBA00022827"/>
    </source>
</evidence>
<dbReference type="SUPFAM" id="SSF51905">
    <property type="entry name" value="FAD/NAD(P)-binding domain"/>
    <property type="match status" value="1"/>
</dbReference>
<dbReference type="OrthoDB" id="9815989at2"/>
<keyword evidence="3" id="KW-0274">FAD</keyword>
<name>A0A1I6GJ20_9GAMM</name>
<proteinExistence type="inferred from homology"/>
<dbReference type="InterPro" id="IPR036188">
    <property type="entry name" value="FAD/NAD-bd_sf"/>
</dbReference>
<feature type="domain" description="FAD dependent oxidoreductase" evidence="7">
    <location>
        <begin position="12"/>
        <end position="321"/>
    </location>
</feature>
<dbReference type="EMBL" id="FOYV01000001">
    <property type="protein sequence ID" value="SFR42184.1"/>
    <property type="molecule type" value="Genomic_DNA"/>
</dbReference>
<keyword evidence="6" id="KW-0472">Membrane</keyword>
<dbReference type="InterPro" id="IPR006076">
    <property type="entry name" value="FAD-dep_OxRdtase"/>
</dbReference>
<feature type="transmembrane region" description="Helical" evidence="6">
    <location>
        <begin position="12"/>
        <end position="30"/>
    </location>
</feature>
<evidence type="ECO:0000313" key="8">
    <source>
        <dbReference type="EMBL" id="SFR42184.1"/>
    </source>
</evidence>
<evidence type="ECO:0000313" key="9">
    <source>
        <dbReference type="Proteomes" id="UP000199290"/>
    </source>
</evidence>
<dbReference type="GO" id="GO:0047545">
    <property type="term" value="F:(S)-2-hydroxyglutarate dehydrogenase activity"/>
    <property type="evidence" value="ECO:0007669"/>
    <property type="project" value="TreeGrafter"/>
</dbReference>
<dbReference type="AlphaFoldDB" id="A0A1I6GJ20"/>
<keyword evidence="4" id="KW-0560">Oxidoreductase</keyword>
<dbReference type="PANTHER" id="PTHR43104">
    <property type="entry name" value="L-2-HYDROXYGLUTARATE DEHYDROGENASE, MITOCHONDRIAL"/>
    <property type="match status" value="1"/>
</dbReference>
<dbReference type="PANTHER" id="PTHR43104:SF4">
    <property type="entry name" value="L-2-HYDROXYGLUTARATE DEHYDROGENASE, MITOCHONDRIAL"/>
    <property type="match status" value="1"/>
</dbReference>
<dbReference type="Proteomes" id="UP000199290">
    <property type="component" value="Unassembled WGS sequence"/>
</dbReference>